<evidence type="ECO:0000256" key="1">
    <source>
        <dbReference type="ARBA" id="ARBA00005582"/>
    </source>
</evidence>
<dbReference type="CDD" id="cd03428">
    <property type="entry name" value="NUDIX_Ap4A_Nudt2"/>
    <property type="match status" value="1"/>
</dbReference>
<dbReference type="InterPro" id="IPR000086">
    <property type="entry name" value="NUDIX_hydrolase_dom"/>
</dbReference>
<reference evidence="8" key="1">
    <citation type="submission" date="2020-10" db="EMBL/GenBank/DDBJ databases">
        <authorList>
            <person name="Gilroy R."/>
        </authorList>
    </citation>
    <scope>NUCLEOTIDE SEQUENCE</scope>
    <source>
        <strain evidence="8">ChiGjej1B1-19959</strain>
    </source>
</reference>
<gene>
    <name evidence="8" type="ORF">IAC53_01200</name>
</gene>
<organism evidence="8 9">
    <name type="scientific">Candidatus Fimenecus excrementigallinarum</name>
    <dbReference type="NCBI Taxonomy" id="2840816"/>
    <lineage>
        <taxon>Bacteria</taxon>
        <taxon>Bacillati</taxon>
        <taxon>Bacillota</taxon>
        <taxon>Clostridia</taxon>
        <taxon>Candidatus Fimenecus</taxon>
    </lineage>
</organism>
<comment type="similarity">
    <text evidence="1 6">Belongs to the Nudix hydrolase family.</text>
</comment>
<dbReference type="PRINTS" id="PR00502">
    <property type="entry name" value="NUDIXFAMILY"/>
</dbReference>
<evidence type="ECO:0000256" key="6">
    <source>
        <dbReference type="RuleBase" id="RU003476"/>
    </source>
</evidence>
<evidence type="ECO:0000313" key="9">
    <source>
        <dbReference type="Proteomes" id="UP000824071"/>
    </source>
</evidence>
<dbReference type="Proteomes" id="UP000824071">
    <property type="component" value="Unassembled WGS sequence"/>
</dbReference>
<evidence type="ECO:0000256" key="4">
    <source>
        <dbReference type="ARBA" id="ARBA00022801"/>
    </source>
</evidence>
<sequence>MLGKIVRVRVTKPLGRLDGETGVRFPLNFGVLESAPPSRVPVAGAYILGVNHPVRRFDGRVVATVRDKRENAVYLVVSPKSKRYIIQDIRPAVAFRHKGKGVKIECFYERSCGAVVFRDSADGRRFLLIKNKRSTHWGFPKGHVEAGETDEQTAVREVLEETGLHIRLLDGFCEKSTYTIQGRIDKTVLIFLATTTDTKTVIQESEIEDYLWLEYDRCLATLNYENDKAILKKAQAYLCAAAQEAR</sequence>
<evidence type="ECO:0000256" key="5">
    <source>
        <dbReference type="ARBA" id="ARBA00032644"/>
    </source>
</evidence>
<dbReference type="InterPro" id="IPR020476">
    <property type="entry name" value="Nudix_hydrolase"/>
</dbReference>
<dbReference type="InterPro" id="IPR051325">
    <property type="entry name" value="Nudix_hydrolase_domain"/>
</dbReference>
<evidence type="ECO:0000256" key="3">
    <source>
        <dbReference type="ARBA" id="ARBA00022741"/>
    </source>
</evidence>
<proteinExistence type="inferred from homology"/>
<dbReference type="PROSITE" id="PS51462">
    <property type="entry name" value="NUDIX"/>
    <property type="match status" value="1"/>
</dbReference>
<comment type="caution">
    <text evidence="8">The sequence shown here is derived from an EMBL/GenBank/DDBJ whole genome shotgun (WGS) entry which is preliminary data.</text>
</comment>
<dbReference type="GO" id="GO:0000166">
    <property type="term" value="F:nucleotide binding"/>
    <property type="evidence" value="ECO:0007669"/>
    <property type="project" value="UniProtKB-KW"/>
</dbReference>
<dbReference type="InterPro" id="IPR003565">
    <property type="entry name" value="Tetra_PHTase"/>
</dbReference>
<dbReference type="EMBL" id="DVMW01000011">
    <property type="protein sequence ID" value="HIU35210.1"/>
    <property type="molecule type" value="Genomic_DNA"/>
</dbReference>
<dbReference type="GO" id="GO:0004081">
    <property type="term" value="F:bis(5'-nucleosyl)-tetraphosphatase (asymmetrical) activity"/>
    <property type="evidence" value="ECO:0007669"/>
    <property type="project" value="TreeGrafter"/>
</dbReference>
<dbReference type="GO" id="GO:0006754">
    <property type="term" value="P:ATP biosynthetic process"/>
    <property type="evidence" value="ECO:0007669"/>
    <property type="project" value="TreeGrafter"/>
</dbReference>
<feature type="domain" description="Nudix hydrolase" evidence="7">
    <location>
        <begin position="107"/>
        <end position="236"/>
    </location>
</feature>
<dbReference type="GO" id="GO:0006167">
    <property type="term" value="P:AMP biosynthetic process"/>
    <property type="evidence" value="ECO:0007669"/>
    <property type="project" value="TreeGrafter"/>
</dbReference>
<dbReference type="InterPro" id="IPR015797">
    <property type="entry name" value="NUDIX_hydrolase-like_dom_sf"/>
</dbReference>
<dbReference type="AlphaFoldDB" id="A0A9D1ID36"/>
<dbReference type="PANTHER" id="PTHR21340:SF0">
    <property type="entry name" value="BIS(5'-NUCLEOSYL)-TETRAPHOSPHATASE [ASYMMETRICAL]"/>
    <property type="match status" value="1"/>
</dbReference>
<protein>
    <recommendedName>
        <fullName evidence="2">Bis(5'-nucleosyl)-tetraphosphatase [asymmetrical]</fullName>
    </recommendedName>
    <alternativeName>
        <fullName evidence="5">Diadenosine 5',5'''-P1,P4-tetraphosphate asymmetrical hydrolase</fullName>
    </alternativeName>
</protein>
<dbReference type="Gene3D" id="3.90.79.10">
    <property type="entry name" value="Nucleoside Triphosphate Pyrophosphohydrolase"/>
    <property type="match status" value="1"/>
</dbReference>
<dbReference type="Pfam" id="PF00293">
    <property type="entry name" value="NUDIX"/>
    <property type="match status" value="1"/>
</dbReference>
<dbReference type="PROSITE" id="PS00893">
    <property type="entry name" value="NUDIX_BOX"/>
    <property type="match status" value="1"/>
</dbReference>
<name>A0A9D1ID36_9FIRM</name>
<accession>A0A9D1ID36</accession>
<reference evidence="8" key="2">
    <citation type="journal article" date="2021" name="PeerJ">
        <title>Extensive microbial diversity within the chicken gut microbiome revealed by metagenomics and culture.</title>
        <authorList>
            <person name="Gilroy R."/>
            <person name="Ravi A."/>
            <person name="Getino M."/>
            <person name="Pursley I."/>
            <person name="Horton D.L."/>
            <person name="Alikhan N.F."/>
            <person name="Baker D."/>
            <person name="Gharbi K."/>
            <person name="Hall N."/>
            <person name="Watson M."/>
            <person name="Adriaenssens E.M."/>
            <person name="Foster-Nyarko E."/>
            <person name="Jarju S."/>
            <person name="Secka A."/>
            <person name="Antonio M."/>
            <person name="Oren A."/>
            <person name="Chaudhuri R.R."/>
            <person name="La Ragione R."/>
            <person name="Hildebrand F."/>
            <person name="Pallen M.J."/>
        </authorList>
    </citation>
    <scope>NUCLEOTIDE SEQUENCE</scope>
    <source>
        <strain evidence="8">ChiGjej1B1-19959</strain>
    </source>
</reference>
<keyword evidence="3" id="KW-0547">Nucleotide-binding</keyword>
<evidence type="ECO:0000259" key="7">
    <source>
        <dbReference type="PROSITE" id="PS51462"/>
    </source>
</evidence>
<dbReference type="InterPro" id="IPR020084">
    <property type="entry name" value="NUDIX_hydrolase_CS"/>
</dbReference>
<dbReference type="SUPFAM" id="SSF55811">
    <property type="entry name" value="Nudix"/>
    <property type="match status" value="1"/>
</dbReference>
<keyword evidence="4 6" id="KW-0378">Hydrolase</keyword>
<dbReference type="PANTHER" id="PTHR21340">
    <property type="entry name" value="DIADENOSINE 5,5-P1,P4-TETRAPHOSPHATE PYROPHOSPHOHYDROLASE MUTT"/>
    <property type="match status" value="1"/>
</dbReference>
<evidence type="ECO:0000313" key="8">
    <source>
        <dbReference type="EMBL" id="HIU35210.1"/>
    </source>
</evidence>
<evidence type="ECO:0000256" key="2">
    <source>
        <dbReference type="ARBA" id="ARBA00018911"/>
    </source>
</evidence>